<organism evidence="3 4">
    <name type="scientific">Nonomuraea diastatica</name>
    <dbReference type="NCBI Taxonomy" id="1848329"/>
    <lineage>
        <taxon>Bacteria</taxon>
        <taxon>Bacillati</taxon>
        <taxon>Actinomycetota</taxon>
        <taxon>Actinomycetes</taxon>
        <taxon>Streptosporangiales</taxon>
        <taxon>Streptosporangiaceae</taxon>
        <taxon>Nonomuraea</taxon>
    </lineage>
</organism>
<name>A0A4R4X457_9ACTN</name>
<dbReference type="OrthoDB" id="3544032at2"/>
<evidence type="ECO:0000256" key="1">
    <source>
        <dbReference type="SAM" id="MobiDB-lite"/>
    </source>
</evidence>
<feature type="transmembrane region" description="Helical" evidence="2">
    <location>
        <begin position="37"/>
        <end position="60"/>
    </location>
</feature>
<feature type="region of interest" description="Disordered" evidence="1">
    <location>
        <begin position="64"/>
        <end position="86"/>
    </location>
</feature>
<gene>
    <name evidence="3" type="ORF">E1294_03710</name>
</gene>
<evidence type="ECO:0000313" key="4">
    <source>
        <dbReference type="Proteomes" id="UP000294543"/>
    </source>
</evidence>
<dbReference type="NCBIfam" id="NF046117">
    <property type="entry name" value="SCO4848_fam"/>
    <property type="match status" value="1"/>
</dbReference>
<dbReference type="Pfam" id="PF26606">
    <property type="entry name" value="SCO4848"/>
    <property type="match status" value="1"/>
</dbReference>
<proteinExistence type="predicted"/>
<sequence length="86" mass="8954">MGMSRKIAGFLIVVGAFMIFEWVNLGFNLADGHPTSFYVVHGILVVVNVVLAVILAVIGWRGLRAGRGRGAGGGSPSVTGRSRDAG</sequence>
<keyword evidence="4" id="KW-1185">Reference proteome</keyword>
<evidence type="ECO:0008006" key="5">
    <source>
        <dbReference type="Google" id="ProtNLM"/>
    </source>
</evidence>
<comment type="caution">
    <text evidence="3">The sequence shown here is derived from an EMBL/GenBank/DDBJ whole genome shotgun (WGS) entry which is preliminary data.</text>
</comment>
<keyword evidence="2" id="KW-0472">Membrane</keyword>
<evidence type="ECO:0000313" key="3">
    <source>
        <dbReference type="EMBL" id="TDD25088.1"/>
    </source>
</evidence>
<protein>
    <recommendedName>
        <fullName evidence="5">DUF4383 domain-containing protein</fullName>
    </recommendedName>
</protein>
<evidence type="ECO:0000256" key="2">
    <source>
        <dbReference type="SAM" id="Phobius"/>
    </source>
</evidence>
<feature type="transmembrane region" description="Helical" evidence="2">
    <location>
        <begin position="7"/>
        <end position="25"/>
    </location>
</feature>
<reference evidence="3 4" key="1">
    <citation type="submission" date="2019-03" db="EMBL/GenBank/DDBJ databases">
        <title>Draft genome sequences of novel Actinobacteria.</title>
        <authorList>
            <person name="Sahin N."/>
            <person name="Ay H."/>
            <person name="Saygin H."/>
        </authorList>
    </citation>
    <scope>NUCLEOTIDE SEQUENCE [LARGE SCALE GENOMIC DNA]</scope>
    <source>
        <strain evidence="3 4">KC712</strain>
    </source>
</reference>
<dbReference type="Proteomes" id="UP000294543">
    <property type="component" value="Unassembled WGS sequence"/>
</dbReference>
<dbReference type="InterPro" id="IPR058061">
    <property type="entry name" value="SCO4848-like"/>
</dbReference>
<accession>A0A4R4X457</accession>
<keyword evidence="2" id="KW-1133">Transmembrane helix</keyword>
<dbReference type="EMBL" id="SMKP01000007">
    <property type="protein sequence ID" value="TDD25088.1"/>
    <property type="molecule type" value="Genomic_DNA"/>
</dbReference>
<keyword evidence="2" id="KW-0812">Transmembrane</keyword>
<dbReference type="AlphaFoldDB" id="A0A4R4X457"/>